<evidence type="ECO:0000256" key="2">
    <source>
        <dbReference type="SAM" id="SignalP"/>
    </source>
</evidence>
<sequence length="357" mass="38196">MKKSLAILMFTVFFAVLCTGCKASTPSTPSGESSENNATETAPSYPIRDIRCVVPFGAGGGTDLIAREMAGLVQKNIGKGMVVENVGGASGSVGMQTVFNAPTDGYTIAFASETMMTFNAMKLVDLDYDDFDFVNLFAVIPNVLVTSPDSPYKSFDDVIKAAKANPGKVTVATTGAGTVTDIAFSLMEKIHGVKFNKVAFNGSGEAVTAILGKQVDLYNAGMHALGEYVRSGKMIPLVAFANEPVPAGQGMADIPAVSSLYPEYKGYMPCGPFFGAMVKTGTPKDIEDKLVEEFAKAWKSDEFQKYLKESNFVPLGLSGEEARTYVKNLQSKFCWMLYEMGITDVEPSTYGVAKPQS</sequence>
<organism evidence="3 4">
    <name type="scientific">Formimonas warabiya</name>
    <dbReference type="NCBI Taxonomy" id="1761012"/>
    <lineage>
        <taxon>Bacteria</taxon>
        <taxon>Bacillati</taxon>
        <taxon>Bacillota</taxon>
        <taxon>Clostridia</taxon>
        <taxon>Eubacteriales</taxon>
        <taxon>Peptococcaceae</taxon>
        <taxon>Candidatus Formimonas</taxon>
    </lineage>
</organism>
<evidence type="ECO:0000313" key="3">
    <source>
        <dbReference type="EMBL" id="ATW24008.1"/>
    </source>
</evidence>
<dbReference type="CDD" id="cd07012">
    <property type="entry name" value="PBP2_Bug_TTT"/>
    <property type="match status" value="1"/>
</dbReference>
<dbReference type="AlphaFoldDB" id="A0A3G1KNG9"/>
<evidence type="ECO:0008006" key="5">
    <source>
        <dbReference type="Google" id="ProtNLM"/>
    </source>
</evidence>
<dbReference type="PIRSF" id="PIRSF017082">
    <property type="entry name" value="YflP"/>
    <property type="match status" value="1"/>
</dbReference>
<gene>
    <name evidence="3" type="ORF">DCMF_03660</name>
</gene>
<reference evidence="3 4" key="1">
    <citation type="submission" date="2016-10" db="EMBL/GenBank/DDBJ databases">
        <title>Complete Genome Sequence of Peptococcaceae strain DCMF.</title>
        <authorList>
            <person name="Edwards R.J."/>
            <person name="Holland S.I."/>
            <person name="Deshpande N.P."/>
            <person name="Wong Y.K."/>
            <person name="Ertan H."/>
            <person name="Manefield M."/>
            <person name="Russell T.L."/>
            <person name="Lee M.J."/>
        </authorList>
    </citation>
    <scope>NUCLEOTIDE SEQUENCE [LARGE SCALE GENOMIC DNA]</scope>
    <source>
        <strain evidence="3 4">DCMF</strain>
    </source>
</reference>
<protein>
    <recommendedName>
        <fullName evidence="5">Tripartite tricarboxylate transporter substrate binding protein</fullName>
    </recommendedName>
</protein>
<dbReference type="PANTHER" id="PTHR42928:SF5">
    <property type="entry name" value="BLR1237 PROTEIN"/>
    <property type="match status" value="1"/>
</dbReference>
<dbReference type="InterPro" id="IPR005064">
    <property type="entry name" value="BUG"/>
</dbReference>
<dbReference type="SUPFAM" id="SSF53850">
    <property type="entry name" value="Periplasmic binding protein-like II"/>
    <property type="match status" value="1"/>
</dbReference>
<dbReference type="InterPro" id="IPR042100">
    <property type="entry name" value="Bug_dom1"/>
</dbReference>
<dbReference type="EMBL" id="CP017634">
    <property type="protein sequence ID" value="ATW24008.1"/>
    <property type="molecule type" value="Genomic_DNA"/>
</dbReference>
<accession>A0A3G1KNG9</accession>
<comment type="similarity">
    <text evidence="1">Belongs to the UPF0065 (bug) family.</text>
</comment>
<name>A0A3G1KNG9_FORW1</name>
<dbReference type="Gene3D" id="3.40.190.150">
    <property type="entry name" value="Bordetella uptake gene, domain 1"/>
    <property type="match status" value="1"/>
</dbReference>
<evidence type="ECO:0000256" key="1">
    <source>
        <dbReference type="ARBA" id="ARBA00006987"/>
    </source>
</evidence>
<proteinExistence type="inferred from homology"/>
<dbReference type="OrthoDB" id="8880247at2"/>
<dbReference type="RefSeq" id="WP_148133181.1">
    <property type="nucleotide sequence ID" value="NZ_CP017634.1"/>
</dbReference>
<keyword evidence="4" id="KW-1185">Reference proteome</keyword>
<dbReference type="Gene3D" id="3.40.190.10">
    <property type="entry name" value="Periplasmic binding protein-like II"/>
    <property type="match status" value="1"/>
</dbReference>
<feature type="signal peptide" evidence="2">
    <location>
        <begin position="1"/>
        <end position="23"/>
    </location>
</feature>
<feature type="chain" id="PRO_5018200254" description="Tripartite tricarboxylate transporter substrate binding protein" evidence="2">
    <location>
        <begin position="24"/>
        <end position="357"/>
    </location>
</feature>
<keyword evidence="2" id="KW-0732">Signal</keyword>
<dbReference type="KEGG" id="fwa:DCMF_03660"/>
<dbReference type="Proteomes" id="UP000323521">
    <property type="component" value="Chromosome"/>
</dbReference>
<evidence type="ECO:0000313" key="4">
    <source>
        <dbReference type="Proteomes" id="UP000323521"/>
    </source>
</evidence>
<dbReference type="PANTHER" id="PTHR42928">
    <property type="entry name" value="TRICARBOXYLATE-BINDING PROTEIN"/>
    <property type="match status" value="1"/>
</dbReference>
<dbReference type="Pfam" id="PF03401">
    <property type="entry name" value="TctC"/>
    <property type="match status" value="1"/>
</dbReference>